<evidence type="ECO:0000313" key="2">
    <source>
        <dbReference type="Proteomes" id="UP000001343"/>
    </source>
</evidence>
<gene>
    <name evidence="1" type="ORF">LEP1GSC125_1516</name>
</gene>
<name>A0AA87MN60_9LEPT</name>
<proteinExistence type="predicted"/>
<comment type="caution">
    <text evidence="1">The sequence shown here is derived from an EMBL/GenBank/DDBJ whole genome shotgun (WGS) entry which is preliminary data.</text>
</comment>
<dbReference type="EMBL" id="AKWM02000068">
    <property type="protein sequence ID" value="EKR98782.1"/>
    <property type="molecule type" value="Genomic_DNA"/>
</dbReference>
<accession>A0AA87MN60</accession>
<organism evidence="1 2">
    <name type="scientific">Leptospira mayottensis 200901122</name>
    <dbReference type="NCBI Taxonomy" id="1193010"/>
    <lineage>
        <taxon>Bacteria</taxon>
        <taxon>Pseudomonadati</taxon>
        <taxon>Spirochaetota</taxon>
        <taxon>Spirochaetia</taxon>
        <taxon>Leptospirales</taxon>
        <taxon>Leptospiraceae</taxon>
        <taxon>Leptospira</taxon>
    </lineage>
</organism>
<sequence length="37" mass="4258">MIYGFSNEFYRWTILVGVPTPEVLGQVLNGKVFKKLL</sequence>
<dbReference type="AlphaFoldDB" id="A0AA87MN60"/>
<evidence type="ECO:0000313" key="1">
    <source>
        <dbReference type="EMBL" id="EKR98782.1"/>
    </source>
</evidence>
<protein>
    <submittedName>
        <fullName evidence="1">Uncharacterized protein</fullName>
    </submittedName>
</protein>
<dbReference type="Proteomes" id="UP000001343">
    <property type="component" value="Unassembled WGS sequence"/>
</dbReference>
<reference evidence="1 2" key="1">
    <citation type="journal article" date="2014" name="Int. J. Syst. Evol. Microbiol.">
        <title>Leptospira mayottensis sp. nov., a pathogenic species of the genus Leptospira isolated from humans.</title>
        <authorList>
            <person name="Bourhy P."/>
            <person name="Collet L."/>
            <person name="Brisse S."/>
            <person name="Picardeau M."/>
        </authorList>
    </citation>
    <scope>NUCLEOTIDE SEQUENCE [LARGE SCALE GENOMIC DNA]</scope>
    <source>
        <strain evidence="1 2">200901122</strain>
    </source>
</reference>